<evidence type="ECO:0000313" key="4">
    <source>
        <dbReference type="EMBL" id="CAD8370419.1"/>
    </source>
</evidence>
<keyword evidence="3" id="KW-0732">Signal</keyword>
<protein>
    <submittedName>
        <fullName evidence="4">Uncharacterized protein</fullName>
    </submittedName>
</protein>
<gene>
    <name evidence="4" type="ORF">MPOL1434_LOCUS5961</name>
</gene>
<keyword evidence="2" id="KW-0812">Transmembrane</keyword>
<organism evidence="4">
    <name type="scientific">Minutocellus polymorphus</name>
    <dbReference type="NCBI Taxonomy" id="265543"/>
    <lineage>
        <taxon>Eukaryota</taxon>
        <taxon>Sar</taxon>
        <taxon>Stramenopiles</taxon>
        <taxon>Ochrophyta</taxon>
        <taxon>Bacillariophyta</taxon>
        <taxon>Mediophyceae</taxon>
        <taxon>Cymatosirophycidae</taxon>
        <taxon>Cymatosirales</taxon>
        <taxon>Cymatosiraceae</taxon>
        <taxon>Minutocellus</taxon>
    </lineage>
</organism>
<feature type="transmembrane region" description="Helical" evidence="2">
    <location>
        <begin position="192"/>
        <end position="212"/>
    </location>
</feature>
<keyword evidence="2" id="KW-0472">Membrane</keyword>
<keyword evidence="2" id="KW-1133">Transmembrane helix</keyword>
<dbReference type="PROSITE" id="PS51257">
    <property type="entry name" value="PROKAR_LIPOPROTEIN"/>
    <property type="match status" value="1"/>
</dbReference>
<reference evidence="4" key="1">
    <citation type="submission" date="2021-01" db="EMBL/GenBank/DDBJ databases">
        <authorList>
            <person name="Corre E."/>
            <person name="Pelletier E."/>
            <person name="Niang G."/>
            <person name="Scheremetjew M."/>
            <person name="Finn R."/>
            <person name="Kale V."/>
            <person name="Holt S."/>
            <person name="Cochrane G."/>
            <person name="Meng A."/>
            <person name="Brown T."/>
            <person name="Cohen L."/>
        </authorList>
    </citation>
    <scope>NUCLEOTIDE SEQUENCE</scope>
    <source>
        <strain evidence="4">CCMP3303</strain>
    </source>
</reference>
<feature type="region of interest" description="Disordered" evidence="1">
    <location>
        <begin position="63"/>
        <end position="102"/>
    </location>
</feature>
<sequence>MKCGCAVVMRWLLFVVLFAAFVLSAMTAASCNFMNFITVSDEAFKASNTDAITGEITGVEDAGQIDASDFSDGEEEASVDEEIESSAMTSTGTNEDDNPTCGTDGDRAVECGADAKEGRPSVCCDGFVCEDGGKKCVEGRDRLLSEESRALQSSYTTGLYRFPDPTRSDQCMTYPDSQTYGRAERAARAGSAIAPMCCAAVVFFLLFECLFCNIPCMKWFLALLLLTALICQGLTFLLLGSSSFCNVSTVKDFYFELRDQKPCTVASGGIYSAFALLAYFVSLVLLVVSPKPEPVFCSKSGKDVNLSGANFRNEDGKAWADPGAGTMT</sequence>
<evidence type="ECO:0000256" key="1">
    <source>
        <dbReference type="SAM" id="MobiDB-lite"/>
    </source>
</evidence>
<dbReference type="AlphaFoldDB" id="A0A7S0FN52"/>
<dbReference type="EMBL" id="HBEJ01010116">
    <property type="protein sequence ID" value="CAD8370419.1"/>
    <property type="molecule type" value="Transcribed_RNA"/>
</dbReference>
<accession>A0A7S0FN52</accession>
<evidence type="ECO:0000256" key="2">
    <source>
        <dbReference type="SAM" id="Phobius"/>
    </source>
</evidence>
<feature type="signal peptide" evidence="3">
    <location>
        <begin position="1"/>
        <end position="24"/>
    </location>
</feature>
<proteinExistence type="predicted"/>
<name>A0A7S0FN52_9STRA</name>
<feature type="transmembrane region" description="Helical" evidence="2">
    <location>
        <begin position="264"/>
        <end position="288"/>
    </location>
</feature>
<feature type="compositionally biased region" description="Acidic residues" evidence="1">
    <location>
        <begin position="69"/>
        <end position="84"/>
    </location>
</feature>
<evidence type="ECO:0000256" key="3">
    <source>
        <dbReference type="SAM" id="SignalP"/>
    </source>
</evidence>
<feature type="transmembrane region" description="Helical" evidence="2">
    <location>
        <begin position="219"/>
        <end position="244"/>
    </location>
</feature>
<feature type="chain" id="PRO_5030733391" evidence="3">
    <location>
        <begin position="25"/>
        <end position="328"/>
    </location>
</feature>